<gene>
    <name evidence="14" type="primary">uppP</name>
    <name evidence="15" type="ORF">CXK99_07160</name>
</gene>
<keyword evidence="6 14" id="KW-0812">Transmembrane</keyword>
<dbReference type="AlphaFoldDB" id="A0A2N8RG16"/>
<dbReference type="GO" id="GO:0009252">
    <property type="term" value="P:peptidoglycan biosynthetic process"/>
    <property type="evidence" value="ECO:0007669"/>
    <property type="project" value="UniProtKB-KW"/>
</dbReference>
<evidence type="ECO:0000256" key="9">
    <source>
        <dbReference type="ARBA" id="ARBA00023136"/>
    </source>
</evidence>
<reference evidence="15 16" key="1">
    <citation type="submission" date="2018-01" db="EMBL/GenBank/DDBJ databases">
        <title>Denitrification phenotypes of diverse strains of Pseudomonas stutzeri.</title>
        <authorList>
            <person name="Milligan D.A."/>
            <person name="Bergaust L."/>
            <person name="Bakken L.R."/>
            <person name="Frostegard A."/>
        </authorList>
    </citation>
    <scope>NUCLEOTIDE SEQUENCE [LARGE SCALE GENOMIC DNA]</scope>
    <source>
        <strain evidence="15 16">CCUG 44592</strain>
    </source>
</reference>
<evidence type="ECO:0000256" key="1">
    <source>
        <dbReference type="ARBA" id="ARBA00004651"/>
    </source>
</evidence>
<evidence type="ECO:0000313" key="15">
    <source>
        <dbReference type="EMBL" id="PNF60029.1"/>
    </source>
</evidence>
<keyword evidence="14" id="KW-0961">Cell wall biogenesis/degradation</keyword>
<dbReference type="PANTHER" id="PTHR30622">
    <property type="entry name" value="UNDECAPRENYL-DIPHOSPHATASE"/>
    <property type="match status" value="1"/>
</dbReference>
<proteinExistence type="inferred from homology"/>
<evidence type="ECO:0000313" key="16">
    <source>
        <dbReference type="Proteomes" id="UP000236003"/>
    </source>
</evidence>
<keyword evidence="7 14" id="KW-0378">Hydrolase</keyword>
<evidence type="ECO:0000256" key="5">
    <source>
        <dbReference type="ARBA" id="ARBA00022475"/>
    </source>
</evidence>
<dbReference type="GO" id="GO:0008360">
    <property type="term" value="P:regulation of cell shape"/>
    <property type="evidence" value="ECO:0007669"/>
    <property type="project" value="UniProtKB-KW"/>
</dbReference>
<protein>
    <recommendedName>
        <fullName evidence="4 14">Undecaprenyl-diphosphatase</fullName>
        <ecNumber evidence="3 14">3.6.1.27</ecNumber>
    </recommendedName>
    <alternativeName>
        <fullName evidence="12 14">Bacitracin resistance protein</fullName>
    </alternativeName>
    <alternativeName>
        <fullName evidence="11 14">Undecaprenyl pyrophosphate phosphatase</fullName>
    </alternativeName>
</protein>
<keyword evidence="14" id="KW-0573">Peptidoglycan synthesis</keyword>
<dbReference type="NCBIfam" id="TIGR00753">
    <property type="entry name" value="undec_PP_bacA"/>
    <property type="match status" value="1"/>
</dbReference>
<dbReference type="EMBL" id="POUM01000005">
    <property type="protein sequence ID" value="PNF60029.1"/>
    <property type="molecule type" value="Genomic_DNA"/>
</dbReference>
<feature type="transmembrane region" description="Helical" evidence="14">
    <location>
        <begin position="220"/>
        <end position="241"/>
    </location>
</feature>
<feature type="transmembrane region" description="Helical" evidence="14">
    <location>
        <begin position="187"/>
        <end position="208"/>
    </location>
</feature>
<keyword evidence="9 14" id="KW-0472">Membrane</keyword>
<name>A0A2N8RG16_STUST</name>
<dbReference type="GO" id="GO:0050380">
    <property type="term" value="F:undecaprenyl-diphosphatase activity"/>
    <property type="evidence" value="ECO:0007669"/>
    <property type="project" value="UniProtKB-UniRule"/>
</dbReference>
<dbReference type="Pfam" id="PF02673">
    <property type="entry name" value="BacA"/>
    <property type="match status" value="1"/>
</dbReference>
<evidence type="ECO:0000256" key="11">
    <source>
        <dbReference type="ARBA" id="ARBA00032707"/>
    </source>
</evidence>
<evidence type="ECO:0000256" key="7">
    <source>
        <dbReference type="ARBA" id="ARBA00022801"/>
    </source>
</evidence>
<comment type="similarity">
    <text evidence="2 14">Belongs to the UppP family.</text>
</comment>
<feature type="transmembrane region" description="Helical" evidence="14">
    <location>
        <begin position="115"/>
        <end position="135"/>
    </location>
</feature>
<evidence type="ECO:0000256" key="6">
    <source>
        <dbReference type="ARBA" id="ARBA00022692"/>
    </source>
</evidence>
<dbReference type="GO" id="GO:0005886">
    <property type="term" value="C:plasma membrane"/>
    <property type="evidence" value="ECO:0007669"/>
    <property type="project" value="UniProtKB-SubCell"/>
</dbReference>
<feature type="transmembrane region" description="Helical" evidence="14">
    <location>
        <begin position="247"/>
        <end position="267"/>
    </location>
</feature>
<dbReference type="EC" id="3.6.1.27" evidence="3 14"/>
<keyword evidence="14" id="KW-0133">Cell shape</keyword>
<evidence type="ECO:0000256" key="4">
    <source>
        <dbReference type="ARBA" id="ARBA00021581"/>
    </source>
</evidence>
<feature type="transmembrane region" description="Helical" evidence="14">
    <location>
        <begin position="41"/>
        <end position="59"/>
    </location>
</feature>
<evidence type="ECO:0000256" key="13">
    <source>
        <dbReference type="ARBA" id="ARBA00047594"/>
    </source>
</evidence>
<organism evidence="15 16">
    <name type="scientific">Stutzerimonas stutzeri</name>
    <name type="common">Pseudomonas stutzeri</name>
    <dbReference type="NCBI Taxonomy" id="316"/>
    <lineage>
        <taxon>Bacteria</taxon>
        <taxon>Pseudomonadati</taxon>
        <taxon>Pseudomonadota</taxon>
        <taxon>Gammaproteobacteria</taxon>
        <taxon>Pseudomonadales</taxon>
        <taxon>Pseudomonadaceae</taxon>
        <taxon>Stutzerimonas</taxon>
    </lineage>
</organism>
<sequence length="270" mass="29220">MDLIQIIVLAIVQGLTEFLPVSSSAHLILFPHLAGWEDQGLAFDVAVHLGTLVAVVWYFRQEVFGMTRDWFASVSRRQRVGDSRLAWAVILGTIPAGIAGLLFKDFIEVQLRSPLVIAWATIGFGLLLWWSDVVGRRTAQPRDEHSLTWKDILLIGCAQALALIPGTSRSGVTMTAGLLLGLSRSGAARFSFLLSIPIIVLASALSTLDLIEGGAAVDWTAMGLGVVLSAVSAYLCIHIFLKLLERVGMLPFVIYRVILGVVLLVLFSGA</sequence>
<dbReference type="Proteomes" id="UP000236003">
    <property type="component" value="Unassembled WGS sequence"/>
</dbReference>
<keyword evidence="8 14" id="KW-1133">Transmembrane helix</keyword>
<keyword evidence="10 14" id="KW-0046">Antibiotic resistance</keyword>
<keyword evidence="5 14" id="KW-1003">Cell membrane</keyword>
<evidence type="ECO:0000256" key="14">
    <source>
        <dbReference type="HAMAP-Rule" id="MF_01006"/>
    </source>
</evidence>
<dbReference type="NCBIfam" id="NF001393">
    <property type="entry name" value="PRK00281.2-4"/>
    <property type="match status" value="1"/>
</dbReference>
<comment type="function">
    <text evidence="14">Catalyzes the dephosphorylation of undecaprenyl diphosphate (UPP). Confers resistance to bacitracin.</text>
</comment>
<feature type="transmembrane region" description="Helical" evidence="14">
    <location>
        <begin position="85"/>
        <end position="103"/>
    </location>
</feature>
<dbReference type="GO" id="GO:0046677">
    <property type="term" value="P:response to antibiotic"/>
    <property type="evidence" value="ECO:0007669"/>
    <property type="project" value="UniProtKB-UniRule"/>
</dbReference>
<evidence type="ECO:0000256" key="12">
    <source>
        <dbReference type="ARBA" id="ARBA00032932"/>
    </source>
</evidence>
<comment type="miscellaneous">
    <text evidence="14">Bacitracin is thought to be involved in the inhibition of peptidoglycan synthesis by sequestering undecaprenyl diphosphate, thereby reducing the pool of lipid carrier available.</text>
</comment>
<evidence type="ECO:0000256" key="3">
    <source>
        <dbReference type="ARBA" id="ARBA00012374"/>
    </source>
</evidence>
<evidence type="ECO:0000256" key="2">
    <source>
        <dbReference type="ARBA" id="ARBA00010621"/>
    </source>
</evidence>
<dbReference type="HAMAP" id="MF_01006">
    <property type="entry name" value="Undec_diphosphatase"/>
    <property type="match status" value="1"/>
</dbReference>
<evidence type="ECO:0000256" key="8">
    <source>
        <dbReference type="ARBA" id="ARBA00022989"/>
    </source>
</evidence>
<evidence type="ECO:0000256" key="10">
    <source>
        <dbReference type="ARBA" id="ARBA00023251"/>
    </source>
</evidence>
<accession>A0A2N8RG16</accession>
<comment type="subcellular location">
    <subcellularLocation>
        <location evidence="1 14">Cell membrane</location>
        <topology evidence="1 14">Multi-pass membrane protein</topology>
    </subcellularLocation>
</comment>
<comment type="caution">
    <text evidence="15">The sequence shown here is derived from an EMBL/GenBank/DDBJ whole genome shotgun (WGS) entry which is preliminary data.</text>
</comment>
<dbReference type="PANTHER" id="PTHR30622:SF4">
    <property type="entry name" value="UNDECAPRENYL-DIPHOSPHATASE"/>
    <property type="match status" value="1"/>
</dbReference>
<comment type="catalytic activity">
    <reaction evidence="13 14">
        <text>di-trans,octa-cis-undecaprenyl diphosphate + H2O = di-trans,octa-cis-undecaprenyl phosphate + phosphate + H(+)</text>
        <dbReference type="Rhea" id="RHEA:28094"/>
        <dbReference type="ChEBI" id="CHEBI:15377"/>
        <dbReference type="ChEBI" id="CHEBI:15378"/>
        <dbReference type="ChEBI" id="CHEBI:43474"/>
        <dbReference type="ChEBI" id="CHEBI:58405"/>
        <dbReference type="ChEBI" id="CHEBI:60392"/>
        <dbReference type="EC" id="3.6.1.27"/>
    </reaction>
</comment>
<dbReference type="RefSeq" id="WP_003281356.1">
    <property type="nucleotide sequence ID" value="NZ_CP036186.1"/>
</dbReference>
<dbReference type="InterPro" id="IPR003824">
    <property type="entry name" value="UppP"/>
</dbReference>
<dbReference type="GO" id="GO:0071555">
    <property type="term" value="P:cell wall organization"/>
    <property type="evidence" value="ECO:0007669"/>
    <property type="project" value="UniProtKB-KW"/>
</dbReference>